<evidence type="ECO:0000313" key="2">
    <source>
        <dbReference type="Proteomes" id="UP000808914"/>
    </source>
</evidence>
<sequence>MGNPSIGESDIAPTLEEVMQLNIRSGLLHKSSCRFT</sequence>
<comment type="caution">
    <text evidence="1">The sequence shown here is derived from an EMBL/GenBank/DDBJ whole genome shotgun (WGS) entry which is preliminary data.</text>
</comment>
<dbReference type="EMBL" id="JAFBER010000005">
    <property type="protein sequence ID" value="MBM7644918.1"/>
    <property type="molecule type" value="Genomic_DNA"/>
</dbReference>
<dbReference type="Proteomes" id="UP000808914">
    <property type="component" value="Unassembled WGS sequence"/>
</dbReference>
<accession>A0ABS2PY98</accession>
<proteinExistence type="predicted"/>
<reference evidence="1 2" key="1">
    <citation type="submission" date="2021-01" db="EMBL/GenBank/DDBJ databases">
        <title>Genomic Encyclopedia of Type Strains, Phase IV (KMG-IV): sequencing the most valuable type-strain genomes for metagenomic binning, comparative biology and taxonomic classification.</title>
        <authorList>
            <person name="Goeker M."/>
        </authorList>
    </citation>
    <scope>NUCLEOTIDE SEQUENCE [LARGE SCALE GENOMIC DNA]</scope>
    <source>
        <strain evidence="1 2">DSM 28236</strain>
    </source>
</reference>
<protein>
    <submittedName>
        <fullName evidence="1">Uncharacterized protein</fullName>
    </submittedName>
</protein>
<name>A0ABS2PY98_9BACL</name>
<evidence type="ECO:0000313" key="1">
    <source>
        <dbReference type="EMBL" id="MBM7644918.1"/>
    </source>
</evidence>
<gene>
    <name evidence="1" type="ORF">JOD45_001127</name>
</gene>
<keyword evidence="2" id="KW-1185">Reference proteome</keyword>
<organism evidence="1 2">
    <name type="scientific">Scopulibacillus daqui</name>
    <dbReference type="NCBI Taxonomy" id="1469162"/>
    <lineage>
        <taxon>Bacteria</taxon>
        <taxon>Bacillati</taxon>
        <taxon>Bacillota</taxon>
        <taxon>Bacilli</taxon>
        <taxon>Bacillales</taxon>
        <taxon>Sporolactobacillaceae</taxon>
        <taxon>Scopulibacillus</taxon>
    </lineage>
</organism>